<feature type="compositionally biased region" description="Basic and acidic residues" evidence="1">
    <location>
        <begin position="69"/>
        <end position="80"/>
    </location>
</feature>
<protein>
    <submittedName>
        <fullName evidence="3">Uncharacterized protein LOC116529731</fullName>
    </submittedName>
</protein>
<dbReference type="PROSITE" id="PS51257">
    <property type="entry name" value="PROKAR_LIPOPROTEIN"/>
    <property type="match status" value="1"/>
</dbReference>
<dbReference type="Proteomes" id="UP000504640">
    <property type="component" value="Unplaced"/>
</dbReference>
<name>A0A6J3FDM3_SAPAP</name>
<proteinExistence type="predicted"/>
<evidence type="ECO:0000313" key="2">
    <source>
        <dbReference type="Proteomes" id="UP000504640"/>
    </source>
</evidence>
<evidence type="ECO:0000256" key="1">
    <source>
        <dbReference type="SAM" id="MobiDB-lite"/>
    </source>
</evidence>
<feature type="region of interest" description="Disordered" evidence="1">
    <location>
        <begin position="58"/>
        <end position="120"/>
    </location>
</feature>
<reference evidence="3" key="1">
    <citation type="submission" date="2025-08" db="UniProtKB">
        <authorList>
            <consortium name="RefSeq"/>
        </authorList>
    </citation>
    <scope>IDENTIFICATION</scope>
    <source>
        <tissue evidence="3">Blood</tissue>
    </source>
</reference>
<sequence>MNSRAASPWACQAFPGYLSCSCVSRPGFAVVPRSRNHASAPCGRRSCWRSSGRGLLPRSWARGPAGRGEAAEDLGRDGQRGRQGPGKGKLGIPSMQCPPVLRRAGQPWPPPRAPSSGCSQGFSLGGQAVARCGGILPRSAAEDG</sequence>
<dbReference type="RefSeq" id="XP_032103522.1">
    <property type="nucleotide sequence ID" value="XM_032247631.1"/>
</dbReference>
<dbReference type="GeneID" id="116529731"/>
<accession>A0A6J3FDM3</accession>
<dbReference type="AlphaFoldDB" id="A0A6J3FDM3"/>
<organism evidence="2 3">
    <name type="scientific">Sapajus apella</name>
    <name type="common">Brown-capped capuchin</name>
    <name type="synonym">Cebus apella</name>
    <dbReference type="NCBI Taxonomy" id="9515"/>
    <lineage>
        <taxon>Eukaryota</taxon>
        <taxon>Metazoa</taxon>
        <taxon>Chordata</taxon>
        <taxon>Craniata</taxon>
        <taxon>Vertebrata</taxon>
        <taxon>Euteleostomi</taxon>
        <taxon>Mammalia</taxon>
        <taxon>Eutheria</taxon>
        <taxon>Euarchontoglires</taxon>
        <taxon>Primates</taxon>
        <taxon>Haplorrhini</taxon>
        <taxon>Platyrrhini</taxon>
        <taxon>Cebidae</taxon>
        <taxon>Cebinae</taxon>
        <taxon>Sapajus</taxon>
    </lineage>
</organism>
<keyword evidence="2" id="KW-1185">Reference proteome</keyword>
<evidence type="ECO:0000313" key="3">
    <source>
        <dbReference type="RefSeq" id="XP_032103522.1"/>
    </source>
</evidence>
<gene>
    <name evidence="3" type="primary">LOC116529731</name>
</gene>